<evidence type="ECO:0000256" key="7">
    <source>
        <dbReference type="SAM" id="MobiDB-lite"/>
    </source>
</evidence>
<dbReference type="PANTHER" id="PTHR42718">
    <property type="entry name" value="MAJOR FACILITATOR SUPERFAMILY MULTIDRUG TRANSPORTER MFSC"/>
    <property type="match status" value="1"/>
</dbReference>
<feature type="transmembrane region" description="Helical" evidence="8">
    <location>
        <begin position="364"/>
        <end position="386"/>
    </location>
</feature>
<evidence type="ECO:0000256" key="2">
    <source>
        <dbReference type="ARBA" id="ARBA00022448"/>
    </source>
</evidence>
<feature type="compositionally biased region" description="Basic and acidic residues" evidence="7">
    <location>
        <begin position="492"/>
        <end position="505"/>
    </location>
</feature>
<sequence>MAQLEPSRRCALVAVALAQFMVTLDMTIVNVALPSLDAELGLGEAQLPWVVNIYALLFGGFLMLGGRAADLFGQRRLLLSGTVLFAFASLLGGQAQAPWQLIVARALQGAGAAMMAPAALAVLTLTQREGRERIRALGVYAAVSAVGGAAGVLSGGLLTQYAGWRWVMLVNVPMAACVVLLALASVPGGLLSAPLGRKLDVGGAVLVTGGVGTLVLGLVGTEQQGWGSTTTLLTLGAAVLLLVLFVLWETRGVKGDPLVRLGLLTKRNVAGANLFILLLCAGQFAAFYFISLYLQEVLRFDAARAGAAFLPLTLTVVVAINISTRLLPRTGPRVLLVAGGLLAAVGFAWFGALDVDGSFVADLLGPSILTGLGMGISFVPLTGAAVGGLPRHEAGMASAVLNSSRQIGGSLGLAALVTAQTTYTAHRRAAGDPPLDALTDGFGVGLTLSGALLFVAALVALFVLPGKWAAGPMARRGAGSPSSRTTTAPAEPRPDRAAPPLRESR</sequence>
<keyword evidence="6 8" id="KW-0472">Membrane</keyword>
<feature type="transmembrane region" description="Helical" evidence="8">
    <location>
        <begin position="45"/>
        <end position="65"/>
    </location>
</feature>
<evidence type="ECO:0000256" key="8">
    <source>
        <dbReference type="SAM" id="Phobius"/>
    </source>
</evidence>
<feature type="transmembrane region" description="Helical" evidence="8">
    <location>
        <begin position="164"/>
        <end position="187"/>
    </location>
</feature>
<feature type="transmembrane region" description="Helical" evidence="8">
    <location>
        <begin position="77"/>
        <end position="96"/>
    </location>
</feature>
<feature type="transmembrane region" description="Helical" evidence="8">
    <location>
        <begin position="407"/>
        <end position="426"/>
    </location>
</feature>
<name>A0ABS2IWZ9_9ACTN</name>
<dbReference type="SUPFAM" id="SSF103473">
    <property type="entry name" value="MFS general substrate transporter"/>
    <property type="match status" value="2"/>
</dbReference>
<keyword evidence="2" id="KW-0813">Transport</keyword>
<dbReference type="RefSeq" id="WP_204926673.1">
    <property type="nucleotide sequence ID" value="NZ_JAFEUC010000010.1"/>
</dbReference>
<feature type="transmembrane region" description="Helical" evidence="8">
    <location>
        <begin position="137"/>
        <end position="158"/>
    </location>
</feature>
<feature type="transmembrane region" description="Helical" evidence="8">
    <location>
        <begin position="12"/>
        <end position="33"/>
    </location>
</feature>
<dbReference type="NCBIfam" id="TIGR00711">
    <property type="entry name" value="efflux_EmrB"/>
    <property type="match status" value="1"/>
</dbReference>
<feature type="region of interest" description="Disordered" evidence="7">
    <location>
        <begin position="473"/>
        <end position="505"/>
    </location>
</feature>
<gene>
    <name evidence="10" type="ORF">JQX11_21010</name>
</gene>
<dbReference type="InterPro" id="IPR011701">
    <property type="entry name" value="MFS"/>
</dbReference>
<dbReference type="EMBL" id="JAFEUC010000010">
    <property type="protein sequence ID" value="MBM7078808.1"/>
    <property type="molecule type" value="Genomic_DNA"/>
</dbReference>
<dbReference type="Proteomes" id="UP001518872">
    <property type="component" value="Unassembled WGS sequence"/>
</dbReference>
<dbReference type="InterPro" id="IPR020846">
    <property type="entry name" value="MFS_dom"/>
</dbReference>
<evidence type="ECO:0000256" key="4">
    <source>
        <dbReference type="ARBA" id="ARBA00022692"/>
    </source>
</evidence>
<evidence type="ECO:0000256" key="3">
    <source>
        <dbReference type="ARBA" id="ARBA00022475"/>
    </source>
</evidence>
<feature type="transmembrane region" description="Helical" evidence="8">
    <location>
        <begin position="302"/>
        <end position="322"/>
    </location>
</feature>
<reference evidence="10 11" key="1">
    <citation type="submission" date="2021-02" db="EMBL/GenBank/DDBJ databases">
        <authorList>
            <person name="Ra J.-S."/>
        </authorList>
    </citation>
    <scope>NUCLEOTIDE SEQUENCE [LARGE SCALE GENOMIC DNA]</scope>
    <source>
        <strain evidence="10 11">MMS20-R1-14</strain>
    </source>
</reference>
<keyword evidence="11" id="KW-1185">Reference proteome</keyword>
<keyword evidence="3" id="KW-1003">Cell membrane</keyword>
<protein>
    <submittedName>
        <fullName evidence="10">MFS transporter</fullName>
    </submittedName>
</protein>
<dbReference type="InterPro" id="IPR036259">
    <property type="entry name" value="MFS_trans_sf"/>
</dbReference>
<feature type="transmembrane region" description="Helical" evidence="8">
    <location>
        <begin position="102"/>
        <end position="125"/>
    </location>
</feature>
<keyword evidence="5 8" id="KW-1133">Transmembrane helix</keyword>
<evidence type="ECO:0000256" key="5">
    <source>
        <dbReference type="ARBA" id="ARBA00022989"/>
    </source>
</evidence>
<evidence type="ECO:0000313" key="10">
    <source>
        <dbReference type="EMBL" id="MBM7078808.1"/>
    </source>
</evidence>
<dbReference type="CDD" id="cd17321">
    <property type="entry name" value="MFS_MMR_MDR_like"/>
    <property type="match status" value="1"/>
</dbReference>
<dbReference type="Gene3D" id="1.20.1250.20">
    <property type="entry name" value="MFS general substrate transporter like domains"/>
    <property type="match status" value="1"/>
</dbReference>
<evidence type="ECO:0000256" key="1">
    <source>
        <dbReference type="ARBA" id="ARBA00004651"/>
    </source>
</evidence>
<proteinExistence type="predicted"/>
<dbReference type="Gene3D" id="1.20.1720.10">
    <property type="entry name" value="Multidrug resistance protein D"/>
    <property type="match status" value="1"/>
</dbReference>
<comment type="caution">
    <text evidence="10">The sequence shown here is derived from an EMBL/GenBank/DDBJ whole genome shotgun (WGS) entry which is preliminary data.</text>
</comment>
<evidence type="ECO:0000259" key="9">
    <source>
        <dbReference type="PROSITE" id="PS50850"/>
    </source>
</evidence>
<dbReference type="PROSITE" id="PS50850">
    <property type="entry name" value="MFS"/>
    <property type="match status" value="1"/>
</dbReference>
<comment type="subcellular location">
    <subcellularLocation>
        <location evidence="1">Cell membrane</location>
        <topology evidence="1">Multi-pass membrane protein</topology>
    </subcellularLocation>
</comment>
<organism evidence="10 11">
    <name type="scientific">Micromonospora humida</name>
    <dbReference type="NCBI Taxonomy" id="2809018"/>
    <lineage>
        <taxon>Bacteria</taxon>
        <taxon>Bacillati</taxon>
        <taxon>Actinomycetota</taxon>
        <taxon>Actinomycetes</taxon>
        <taxon>Micromonosporales</taxon>
        <taxon>Micromonosporaceae</taxon>
        <taxon>Micromonospora</taxon>
    </lineage>
</organism>
<evidence type="ECO:0000313" key="11">
    <source>
        <dbReference type="Proteomes" id="UP001518872"/>
    </source>
</evidence>
<dbReference type="Pfam" id="PF07690">
    <property type="entry name" value="MFS_1"/>
    <property type="match status" value="1"/>
</dbReference>
<accession>A0ABS2IWZ9</accession>
<feature type="transmembrane region" description="Helical" evidence="8">
    <location>
        <begin position="226"/>
        <end position="248"/>
    </location>
</feature>
<feature type="transmembrane region" description="Helical" evidence="8">
    <location>
        <begin position="334"/>
        <end position="352"/>
    </location>
</feature>
<dbReference type="InterPro" id="IPR004638">
    <property type="entry name" value="EmrB-like"/>
</dbReference>
<feature type="transmembrane region" description="Helical" evidence="8">
    <location>
        <begin position="199"/>
        <end position="220"/>
    </location>
</feature>
<feature type="transmembrane region" description="Helical" evidence="8">
    <location>
        <begin position="446"/>
        <end position="466"/>
    </location>
</feature>
<feature type="domain" description="Major facilitator superfamily (MFS) profile" evidence="9">
    <location>
        <begin position="11"/>
        <end position="468"/>
    </location>
</feature>
<dbReference type="PANTHER" id="PTHR42718:SF46">
    <property type="entry name" value="BLR6921 PROTEIN"/>
    <property type="match status" value="1"/>
</dbReference>
<feature type="transmembrane region" description="Helical" evidence="8">
    <location>
        <begin position="269"/>
        <end position="290"/>
    </location>
</feature>
<evidence type="ECO:0000256" key="6">
    <source>
        <dbReference type="ARBA" id="ARBA00023136"/>
    </source>
</evidence>
<keyword evidence="4 8" id="KW-0812">Transmembrane</keyword>